<evidence type="ECO:0000313" key="2">
    <source>
        <dbReference type="EMBL" id="KZO95070.1"/>
    </source>
</evidence>
<protein>
    <submittedName>
        <fullName evidence="2">Uncharacterized protein</fullName>
    </submittedName>
</protein>
<feature type="region of interest" description="Disordered" evidence="1">
    <location>
        <begin position="430"/>
        <end position="449"/>
    </location>
</feature>
<dbReference type="Proteomes" id="UP000076738">
    <property type="component" value="Unassembled WGS sequence"/>
</dbReference>
<feature type="region of interest" description="Disordered" evidence="1">
    <location>
        <begin position="752"/>
        <end position="786"/>
    </location>
</feature>
<sequence length="809" mass="92287">MLRVASRNWHAACRHCLGLLRPSFPSTSVCTRARLLHTTPSYAYPRAPRNFFPAGQMFWEDDTDIPIIQMDEAGWERVAQAVGLGQQSASWLLHLAGNEQIEDETLMEFLRGLTSYESDGPQLPPRETVYRLFCLLPKIERNPQLTRRLLSLAFAGGSEPDSVPQAGFRLLQERSLNLTRAEFDEIYHSLFKMEYWPVLFVEASRAAAHWRALNADAPHHNPRTSSDHFSNQELHERERERQRQMKSLQKECMDALHLGWEKGVALCASFAGELYASGRVVHRSGKAARMWWERAANSGYIPAMKHLGRHLGLLRNPSKRRLMPLDVPLAIRYNTQAALWSGAAAYQAAQYFFRPLGSTKEQHRARWGVDPDDTEAGKWFFHGVRKGHLYCRLGLARLLLEKRTTMAHMRAWEKERRDIFSSDDEALVMDDWDDPETDEDNPSGSDELDPYELQAAGVRRATHFWETVEEDGRIMKQRYEVFIGSLDNPDDVEYAKKLQRRARYLQRKGGDELMRVEVNKMNDGDVGYDDQAGALLMDDEFDEPVKEAETSLSGEQEETFTDGFDIPMHLLSDKPHTAHPRAPLDETITSEDAPSAIFKKTFTPEEKQADARERVEEWMRQLECVGALIDGVPISDPRDGIGTRSGAKKSFMGRKDLAQEVQSLYTQLERQKDQARTLLTDDAALRGWRKAREKSERREVRRAAGEVVGMKNRKDPMLKWQPPAQEVRDTSPIRSEIEQSHIQTLFEVLGQNPSEAEPELKTQSKGGGGEKWVKKPEKGARTKWADQEDIFASVMGLSPSSGARSERSR</sequence>
<evidence type="ECO:0000256" key="1">
    <source>
        <dbReference type="SAM" id="MobiDB-lite"/>
    </source>
</evidence>
<organism evidence="2 3">
    <name type="scientific">Calocera viscosa (strain TUFC12733)</name>
    <dbReference type="NCBI Taxonomy" id="1330018"/>
    <lineage>
        <taxon>Eukaryota</taxon>
        <taxon>Fungi</taxon>
        <taxon>Dikarya</taxon>
        <taxon>Basidiomycota</taxon>
        <taxon>Agaricomycotina</taxon>
        <taxon>Dacrymycetes</taxon>
        <taxon>Dacrymycetales</taxon>
        <taxon>Dacrymycetaceae</taxon>
        <taxon>Calocera</taxon>
    </lineage>
</organism>
<dbReference type="Gene3D" id="1.25.40.10">
    <property type="entry name" value="Tetratricopeptide repeat domain"/>
    <property type="match status" value="1"/>
</dbReference>
<feature type="compositionally biased region" description="Basic and acidic residues" evidence="1">
    <location>
        <begin position="771"/>
        <end position="786"/>
    </location>
</feature>
<dbReference type="OrthoDB" id="10583302at2759"/>
<dbReference type="AlphaFoldDB" id="A0A167KVY0"/>
<keyword evidence="3" id="KW-1185">Reference proteome</keyword>
<reference evidence="2 3" key="1">
    <citation type="journal article" date="2016" name="Mol. Biol. Evol.">
        <title>Comparative Genomics of Early-Diverging Mushroom-Forming Fungi Provides Insights into the Origins of Lignocellulose Decay Capabilities.</title>
        <authorList>
            <person name="Nagy L.G."/>
            <person name="Riley R."/>
            <person name="Tritt A."/>
            <person name="Adam C."/>
            <person name="Daum C."/>
            <person name="Floudas D."/>
            <person name="Sun H."/>
            <person name="Yadav J.S."/>
            <person name="Pangilinan J."/>
            <person name="Larsson K.H."/>
            <person name="Matsuura K."/>
            <person name="Barry K."/>
            <person name="Labutti K."/>
            <person name="Kuo R."/>
            <person name="Ohm R.A."/>
            <person name="Bhattacharya S.S."/>
            <person name="Shirouzu T."/>
            <person name="Yoshinaga Y."/>
            <person name="Martin F.M."/>
            <person name="Grigoriev I.V."/>
            <person name="Hibbett D.S."/>
        </authorList>
    </citation>
    <scope>NUCLEOTIDE SEQUENCE [LARGE SCALE GENOMIC DNA]</scope>
    <source>
        <strain evidence="2 3">TUFC12733</strain>
    </source>
</reference>
<dbReference type="InterPro" id="IPR011990">
    <property type="entry name" value="TPR-like_helical_dom_sf"/>
</dbReference>
<dbReference type="SUPFAM" id="SSF81901">
    <property type="entry name" value="HCP-like"/>
    <property type="match status" value="1"/>
</dbReference>
<gene>
    <name evidence="2" type="ORF">CALVIDRAFT_188625</name>
</gene>
<evidence type="ECO:0000313" key="3">
    <source>
        <dbReference type="Proteomes" id="UP000076738"/>
    </source>
</evidence>
<feature type="compositionally biased region" description="Basic and acidic residues" evidence="1">
    <location>
        <begin position="233"/>
        <end position="246"/>
    </location>
</feature>
<name>A0A167KVY0_CALVF</name>
<dbReference type="EMBL" id="KV417291">
    <property type="protein sequence ID" value="KZO95070.1"/>
    <property type="molecule type" value="Genomic_DNA"/>
</dbReference>
<proteinExistence type="predicted"/>
<accession>A0A167KVY0</accession>
<feature type="region of interest" description="Disordered" evidence="1">
    <location>
        <begin position="217"/>
        <end position="246"/>
    </location>
</feature>